<dbReference type="PANTHER" id="PTHR46124">
    <property type="entry name" value="D-AMINOACYL-TRNA DEACYLASE"/>
    <property type="match status" value="1"/>
</dbReference>
<dbReference type="Proteomes" id="UP000029558">
    <property type="component" value="Chromosome"/>
</dbReference>
<comment type="similarity">
    <text evidence="1">Belongs to the metallo-dependent hydrolases superfamily. TatD-type hydrolase family.</text>
</comment>
<sequence>MFVDSHCHLNYFLEDDQLAKVMVHAEQAQVSHMLCVAVNMERLGEVIKIAEDYAEVTASVGKHPTEMAGVEPSVDDLIHYASHPKVVAIGESGLDYYYGADHKSVQQQRFTQHIEAAVKTQLPLIVHTRDAREDTIKLLTDVGQGHCPGVLHCFTESWQMAKAALDLGFYISFSGIVTFKNAKELQEVAKKVPLDRILIETDAPYLAPVPHRGKQNQPAFVSHVGQFVADLRQMTVEKMAELTANNFYQLFTKASAFRK</sequence>
<protein>
    <submittedName>
        <fullName evidence="4">TatD</fullName>
        <ecNumber evidence="4">3.1.21.-</ecNumber>
    </submittedName>
</protein>
<dbReference type="PANTHER" id="PTHR46124:SF2">
    <property type="entry name" value="D-AMINOACYL-TRNA DEACYLASE"/>
    <property type="match status" value="1"/>
</dbReference>
<dbReference type="SUPFAM" id="SSF51556">
    <property type="entry name" value="Metallo-dependent hydrolases"/>
    <property type="match status" value="1"/>
</dbReference>
<evidence type="ECO:0000313" key="4">
    <source>
        <dbReference type="EMBL" id="ALB21501.1"/>
    </source>
</evidence>
<dbReference type="GO" id="GO:0004536">
    <property type="term" value="F:DNA nuclease activity"/>
    <property type="evidence" value="ECO:0007669"/>
    <property type="project" value="InterPro"/>
</dbReference>
<evidence type="ECO:0000256" key="1">
    <source>
        <dbReference type="ARBA" id="ARBA00009275"/>
    </source>
</evidence>
<dbReference type="FunFam" id="3.20.20.140:FF:000005">
    <property type="entry name" value="TatD family hydrolase"/>
    <property type="match status" value="1"/>
</dbReference>
<dbReference type="InterPro" id="IPR015991">
    <property type="entry name" value="TatD/YcfH-like"/>
</dbReference>
<organism evidence="4 5">
    <name type="scientific">Piscirickettsia salmonis</name>
    <dbReference type="NCBI Taxonomy" id="1238"/>
    <lineage>
        <taxon>Bacteria</taxon>
        <taxon>Pseudomonadati</taxon>
        <taxon>Pseudomonadota</taxon>
        <taxon>Gammaproteobacteria</taxon>
        <taxon>Thiotrichales</taxon>
        <taxon>Piscirickettsiaceae</taxon>
        <taxon>Piscirickettsia</taxon>
    </lineage>
</organism>
<dbReference type="GO" id="GO:0005829">
    <property type="term" value="C:cytosol"/>
    <property type="evidence" value="ECO:0007669"/>
    <property type="project" value="TreeGrafter"/>
</dbReference>
<dbReference type="InterPro" id="IPR018228">
    <property type="entry name" value="DNase_TatD-rel_CS"/>
</dbReference>
<dbReference type="PROSITE" id="PS01091">
    <property type="entry name" value="TATD_3"/>
    <property type="match status" value="1"/>
</dbReference>
<dbReference type="PIRSF" id="PIRSF005902">
    <property type="entry name" value="DNase_TatD"/>
    <property type="match status" value="1"/>
</dbReference>
<evidence type="ECO:0000256" key="3">
    <source>
        <dbReference type="ARBA" id="ARBA00022801"/>
    </source>
</evidence>
<accession>A0A1L6TGG6</accession>
<dbReference type="GO" id="GO:0016788">
    <property type="term" value="F:hydrolase activity, acting on ester bonds"/>
    <property type="evidence" value="ECO:0007669"/>
    <property type="project" value="InterPro"/>
</dbReference>
<dbReference type="OrthoDB" id="9810005at2"/>
<proteinExistence type="inferred from homology"/>
<dbReference type="PROSITE" id="PS01137">
    <property type="entry name" value="TATD_1"/>
    <property type="match status" value="1"/>
</dbReference>
<dbReference type="RefSeq" id="WP_017376543.1">
    <property type="nucleotide sequence ID" value="NZ_CP012508.1"/>
</dbReference>
<dbReference type="EC" id="3.1.21.-" evidence="4"/>
<dbReference type="InterPro" id="IPR001130">
    <property type="entry name" value="TatD-like"/>
</dbReference>
<dbReference type="InterPro" id="IPR032466">
    <property type="entry name" value="Metal_Hydrolase"/>
</dbReference>
<dbReference type="EMBL" id="CP012508">
    <property type="protein sequence ID" value="ALB21501.1"/>
    <property type="molecule type" value="Genomic_DNA"/>
</dbReference>
<evidence type="ECO:0000313" key="5">
    <source>
        <dbReference type="Proteomes" id="UP000029558"/>
    </source>
</evidence>
<keyword evidence="3 4" id="KW-0378">Hydrolase</keyword>
<evidence type="ECO:0000256" key="2">
    <source>
        <dbReference type="ARBA" id="ARBA00022723"/>
    </source>
</evidence>
<reference evidence="4 5" key="1">
    <citation type="journal article" date="2014" name="Genome Announc.">
        <title>Comparative Genome Analysis of Two Isolates of the Fish Pathogen Piscirickettsia salmonis from Different Hosts Reveals Major Differences in Virulence-Associated Secretion Systems.</title>
        <authorList>
            <person name="Bohle H."/>
            <person name="Henriquez P."/>
            <person name="Grothusen H."/>
            <person name="Navas E."/>
            <person name="Sandoval A."/>
            <person name="Bustamante F."/>
            <person name="Bustos P."/>
            <person name="Mancilla M."/>
        </authorList>
    </citation>
    <scope>NUCLEOTIDE SEQUENCE [LARGE SCALE GENOMIC DNA]</scope>
    <source>
        <strain evidence="5">B1-32597</strain>
    </source>
</reference>
<dbReference type="PROSITE" id="PS01090">
    <property type="entry name" value="TATD_2"/>
    <property type="match status" value="1"/>
</dbReference>
<keyword evidence="2" id="KW-0479">Metal-binding</keyword>
<dbReference type="AlphaFoldDB" id="A0A1L6TGG6"/>
<dbReference type="NCBIfam" id="TIGR00010">
    <property type="entry name" value="YchF/TatD family DNA exonuclease"/>
    <property type="match status" value="1"/>
</dbReference>
<gene>
    <name evidence="4" type="ORF">KU39_317</name>
</gene>
<dbReference type="Pfam" id="PF01026">
    <property type="entry name" value="TatD_DNase"/>
    <property type="match status" value="1"/>
</dbReference>
<dbReference type="Gene3D" id="3.20.20.140">
    <property type="entry name" value="Metal-dependent hydrolases"/>
    <property type="match status" value="1"/>
</dbReference>
<name>A0A1L6TGG6_PISSA</name>
<dbReference type="GO" id="GO:0046872">
    <property type="term" value="F:metal ion binding"/>
    <property type="evidence" value="ECO:0007669"/>
    <property type="project" value="UniProtKB-KW"/>
</dbReference>
<dbReference type="CDD" id="cd01310">
    <property type="entry name" value="TatD_DNAse"/>
    <property type="match status" value="1"/>
</dbReference>